<name>A0AAN9J9I3_CLITE</name>
<comment type="caution">
    <text evidence="1">The sequence shown here is derived from an EMBL/GenBank/DDBJ whole genome shotgun (WGS) entry which is preliminary data.</text>
</comment>
<sequence>MMIFDGDRREVECYLQAVDEIQLSDDYSVIRMAMARLELEFRNILIYHTISLQILKLKHKKKGNKDKNFKASPKRHLDEDLLRHGIGSATKIGAVPLDAINDLRCIAERMISCGYMCQCIDAYATVRKSVVDATFHRLGIDDVRWGNFTLRPRSFVGKKLLSLYVLWLLRLSQWAEAVRGALSEFADDVFWDKFEVVVYGGTIDPLTVHVMN</sequence>
<protein>
    <submittedName>
        <fullName evidence="1">Uncharacterized protein</fullName>
    </submittedName>
</protein>
<gene>
    <name evidence="1" type="ORF">RJT34_17044</name>
</gene>
<evidence type="ECO:0000313" key="2">
    <source>
        <dbReference type="Proteomes" id="UP001359559"/>
    </source>
</evidence>
<accession>A0AAN9J9I3</accession>
<dbReference type="GO" id="GO:0000145">
    <property type="term" value="C:exocyst"/>
    <property type="evidence" value="ECO:0007669"/>
    <property type="project" value="InterPro"/>
</dbReference>
<dbReference type="InterPro" id="IPR004140">
    <property type="entry name" value="Exo70"/>
</dbReference>
<dbReference type="PANTHER" id="PTHR12542">
    <property type="entry name" value="EXOCYST COMPLEX PROTEIN EXO70"/>
    <property type="match status" value="1"/>
</dbReference>
<dbReference type="EMBL" id="JAYKXN010000004">
    <property type="protein sequence ID" value="KAK7294161.1"/>
    <property type="molecule type" value="Genomic_DNA"/>
</dbReference>
<dbReference type="AlphaFoldDB" id="A0AAN9J9I3"/>
<dbReference type="GO" id="GO:0006887">
    <property type="term" value="P:exocytosis"/>
    <property type="evidence" value="ECO:0007669"/>
    <property type="project" value="InterPro"/>
</dbReference>
<dbReference type="SUPFAM" id="SSF74788">
    <property type="entry name" value="Cullin repeat-like"/>
    <property type="match status" value="1"/>
</dbReference>
<dbReference type="Proteomes" id="UP001359559">
    <property type="component" value="Unassembled WGS sequence"/>
</dbReference>
<proteinExistence type="predicted"/>
<reference evidence="1 2" key="1">
    <citation type="submission" date="2024-01" db="EMBL/GenBank/DDBJ databases">
        <title>The genomes of 5 underutilized Papilionoideae crops provide insights into root nodulation and disease resistance.</title>
        <authorList>
            <person name="Yuan L."/>
        </authorList>
    </citation>
    <scope>NUCLEOTIDE SEQUENCE [LARGE SCALE GENOMIC DNA]</scope>
    <source>
        <strain evidence="1">LY-2023</strain>
        <tissue evidence="1">Leaf</tissue>
    </source>
</reference>
<dbReference type="InterPro" id="IPR016159">
    <property type="entry name" value="Cullin_repeat-like_dom_sf"/>
</dbReference>
<dbReference type="PANTHER" id="PTHR12542:SF7">
    <property type="entry name" value="EXOCYST SUBUNIT EXO70 FAMILY PROTEIN"/>
    <property type="match status" value="1"/>
</dbReference>
<evidence type="ECO:0000313" key="1">
    <source>
        <dbReference type="EMBL" id="KAK7294161.1"/>
    </source>
</evidence>
<organism evidence="1 2">
    <name type="scientific">Clitoria ternatea</name>
    <name type="common">Butterfly pea</name>
    <dbReference type="NCBI Taxonomy" id="43366"/>
    <lineage>
        <taxon>Eukaryota</taxon>
        <taxon>Viridiplantae</taxon>
        <taxon>Streptophyta</taxon>
        <taxon>Embryophyta</taxon>
        <taxon>Tracheophyta</taxon>
        <taxon>Spermatophyta</taxon>
        <taxon>Magnoliopsida</taxon>
        <taxon>eudicotyledons</taxon>
        <taxon>Gunneridae</taxon>
        <taxon>Pentapetalae</taxon>
        <taxon>rosids</taxon>
        <taxon>fabids</taxon>
        <taxon>Fabales</taxon>
        <taxon>Fabaceae</taxon>
        <taxon>Papilionoideae</taxon>
        <taxon>50 kb inversion clade</taxon>
        <taxon>NPAAA clade</taxon>
        <taxon>indigoferoid/millettioid clade</taxon>
        <taxon>Phaseoleae</taxon>
        <taxon>Clitoria</taxon>
    </lineage>
</organism>
<dbReference type="Gene3D" id="1.20.1280.170">
    <property type="entry name" value="Exocyst complex component Exo70"/>
    <property type="match status" value="1"/>
</dbReference>
<keyword evidence="2" id="KW-1185">Reference proteome</keyword>